<dbReference type="InterPro" id="IPR047196">
    <property type="entry name" value="YidC_ALB_C"/>
</dbReference>
<feature type="transmembrane region" description="Helical" evidence="11">
    <location>
        <begin position="153"/>
        <end position="172"/>
    </location>
</feature>
<feature type="transmembrane region" description="Helical" evidence="11">
    <location>
        <begin position="20"/>
        <end position="46"/>
    </location>
</feature>
<dbReference type="EMBL" id="PFLX01000034">
    <property type="protein sequence ID" value="PIY90851.1"/>
    <property type="molecule type" value="Genomic_DNA"/>
</dbReference>
<keyword evidence="6 11" id="KW-1133">Transmembrane helix</keyword>
<protein>
    <recommendedName>
        <fullName evidence="12">Membrane insertase YidC/Oxa/ALB C-terminal domain-containing protein</fullName>
    </recommendedName>
</protein>
<dbReference type="PANTHER" id="PTHR12428:SF65">
    <property type="entry name" value="CYTOCHROME C OXIDASE ASSEMBLY PROTEIN COX18, MITOCHONDRIAL"/>
    <property type="match status" value="1"/>
</dbReference>
<dbReference type="CDD" id="cd20070">
    <property type="entry name" value="5TM_YidC_Alb3"/>
    <property type="match status" value="1"/>
</dbReference>
<accession>A0A2M7R7R2</accession>
<keyword evidence="3" id="KW-1003">Cell membrane</keyword>
<keyword evidence="2" id="KW-0813">Transport</keyword>
<feature type="transmembrane region" description="Helical" evidence="11">
    <location>
        <begin position="94"/>
        <end position="117"/>
    </location>
</feature>
<evidence type="ECO:0000256" key="10">
    <source>
        <dbReference type="SAM" id="Coils"/>
    </source>
</evidence>
<reference evidence="14" key="1">
    <citation type="submission" date="2017-09" db="EMBL/GenBank/DDBJ databases">
        <title>Depth-based differentiation of microbial function through sediment-hosted aquifers and enrichment of novel symbionts in the deep terrestrial subsurface.</title>
        <authorList>
            <person name="Probst A.J."/>
            <person name="Ladd B."/>
            <person name="Jarett J.K."/>
            <person name="Geller-Mcgrath D.E."/>
            <person name="Sieber C.M.K."/>
            <person name="Emerson J.B."/>
            <person name="Anantharaman K."/>
            <person name="Thomas B.C."/>
            <person name="Malmstrom R."/>
            <person name="Stieglmeier M."/>
            <person name="Klingl A."/>
            <person name="Woyke T."/>
            <person name="Ryan C.M."/>
            <person name="Banfield J.F."/>
        </authorList>
    </citation>
    <scope>NUCLEOTIDE SEQUENCE [LARGE SCALE GENOMIC DNA]</scope>
</reference>
<evidence type="ECO:0000256" key="1">
    <source>
        <dbReference type="ARBA" id="ARBA00004651"/>
    </source>
</evidence>
<dbReference type="AlphaFoldDB" id="A0A2M7R7R2"/>
<dbReference type="Pfam" id="PF02096">
    <property type="entry name" value="60KD_IMP"/>
    <property type="match status" value="1"/>
</dbReference>
<organism evidence="13 14">
    <name type="scientific">Candidatus Nealsonbacteria bacterium CG_4_10_14_0_8_um_filter_35_10</name>
    <dbReference type="NCBI Taxonomy" id="1974683"/>
    <lineage>
        <taxon>Bacteria</taxon>
        <taxon>Candidatus Nealsoniibacteriota</taxon>
    </lineage>
</organism>
<evidence type="ECO:0000259" key="12">
    <source>
        <dbReference type="Pfam" id="PF02096"/>
    </source>
</evidence>
<evidence type="ECO:0000256" key="6">
    <source>
        <dbReference type="ARBA" id="ARBA00022989"/>
    </source>
</evidence>
<dbReference type="Proteomes" id="UP000230055">
    <property type="component" value="Unassembled WGS sequence"/>
</dbReference>
<evidence type="ECO:0000256" key="3">
    <source>
        <dbReference type="ARBA" id="ARBA00022475"/>
    </source>
</evidence>
<evidence type="ECO:0000256" key="7">
    <source>
        <dbReference type="ARBA" id="ARBA00023136"/>
    </source>
</evidence>
<feature type="domain" description="Membrane insertase YidC/Oxa/ALB C-terminal" evidence="12">
    <location>
        <begin position="31"/>
        <end position="231"/>
    </location>
</feature>
<dbReference type="GO" id="GO:0051205">
    <property type="term" value="P:protein insertion into membrane"/>
    <property type="evidence" value="ECO:0007669"/>
    <property type="project" value="TreeGrafter"/>
</dbReference>
<dbReference type="InterPro" id="IPR028055">
    <property type="entry name" value="YidC/Oxa/ALB_C"/>
</dbReference>
<evidence type="ECO:0000256" key="11">
    <source>
        <dbReference type="SAM" id="Phobius"/>
    </source>
</evidence>
<dbReference type="GO" id="GO:0005886">
    <property type="term" value="C:plasma membrane"/>
    <property type="evidence" value="ECO:0007669"/>
    <property type="project" value="UniProtKB-SubCell"/>
</dbReference>
<evidence type="ECO:0000313" key="14">
    <source>
        <dbReference type="Proteomes" id="UP000230055"/>
    </source>
</evidence>
<evidence type="ECO:0000313" key="13">
    <source>
        <dbReference type="EMBL" id="PIY90851.1"/>
    </source>
</evidence>
<evidence type="ECO:0000256" key="9">
    <source>
        <dbReference type="RuleBase" id="RU003945"/>
    </source>
</evidence>
<comment type="similarity">
    <text evidence="9">Belongs to the OXA1/ALB3/YidC family.</text>
</comment>
<proteinExistence type="inferred from homology"/>
<keyword evidence="7 11" id="KW-0472">Membrane</keyword>
<keyword evidence="8" id="KW-0143">Chaperone</keyword>
<comment type="caution">
    <text evidence="13">The sequence shown here is derived from an EMBL/GenBank/DDBJ whole genome shotgun (WGS) entry which is preliminary data.</text>
</comment>
<evidence type="ECO:0000256" key="8">
    <source>
        <dbReference type="ARBA" id="ARBA00023186"/>
    </source>
</evidence>
<dbReference type="InterPro" id="IPR001708">
    <property type="entry name" value="YidC/ALB3/OXA1/COX18"/>
</dbReference>
<feature type="coiled-coil region" evidence="10">
    <location>
        <begin position="60"/>
        <end position="95"/>
    </location>
</feature>
<keyword evidence="4 9" id="KW-0812">Transmembrane</keyword>
<keyword evidence="10" id="KW-0175">Coiled coil</keyword>
<feature type="transmembrane region" description="Helical" evidence="11">
    <location>
        <begin position="193"/>
        <end position="208"/>
    </location>
</feature>
<evidence type="ECO:0000256" key="2">
    <source>
        <dbReference type="ARBA" id="ARBA00022448"/>
    </source>
</evidence>
<comment type="subcellular location">
    <subcellularLocation>
        <location evidence="1">Cell membrane</location>
        <topology evidence="1">Multi-pass membrane protein</topology>
    </subcellularLocation>
    <subcellularLocation>
        <location evidence="9">Membrane</location>
        <topology evidence="9">Multi-pass membrane protein</topology>
    </subcellularLocation>
</comment>
<evidence type="ECO:0000256" key="5">
    <source>
        <dbReference type="ARBA" id="ARBA00022927"/>
    </source>
</evidence>
<sequence length="237" mass="28097">MTNFFIQIFNTIFYRPLLNLLILFYFLVGDFGVAIILLTVLIRILFYPITTKSIKSQKTLEGFQQKVQEIQGKYRDDKERQAKEMMELYRKEKINPFSGFLPLLIQFPILIALYQVFRKGLISEEMTNLYSFIPQPGQINPFFFKFLDLTKPSLIFALLAGIFQFFQTKMTLPKTKKTKTQLEQFSNLIQKQTLYFIPIFTVLLLWKLPTAISLYWLVTTIFSIVQQYLILKKLKYE</sequence>
<dbReference type="GO" id="GO:0015031">
    <property type="term" value="P:protein transport"/>
    <property type="evidence" value="ECO:0007669"/>
    <property type="project" value="UniProtKB-KW"/>
</dbReference>
<dbReference type="NCBIfam" id="TIGR03592">
    <property type="entry name" value="yidC_oxa1_cterm"/>
    <property type="match status" value="1"/>
</dbReference>
<evidence type="ECO:0000256" key="4">
    <source>
        <dbReference type="ARBA" id="ARBA00022692"/>
    </source>
</evidence>
<keyword evidence="5" id="KW-0653">Protein transport</keyword>
<name>A0A2M7R7R2_9BACT</name>
<dbReference type="PANTHER" id="PTHR12428">
    <property type="entry name" value="OXA1"/>
    <property type="match status" value="1"/>
</dbReference>
<gene>
    <name evidence="13" type="ORF">COY72_01305</name>
</gene>
<dbReference type="GO" id="GO:0032977">
    <property type="term" value="F:membrane insertase activity"/>
    <property type="evidence" value="ECO:0007669"/>
    <property type="project" value="InterPro"/>
</dbReference>